<name>A0AAU7KEB6_9GAMM</name>
<dbReference type="AlphaFoldDB" id="A0AAU7KEB6"/>
<organism evidence="7">
    <name type="scientific">Halomonas sp. RT37</name>
    <dbReference type="NCBI Taxonomy" id="2950872"/>
    <lineage>
        <taxon>Bacteria</taxon>
        <taxon>Pseudomonadati</taxon>
        <taxon>Pseudomonadota</taxon>
        <taxon>Gammaproteobacteria</taxon>
        <taxon>Oceanospirillales</taxon>
        <taxon>Halomonadaceae</taxon>
        <taxon>Halomonas</taxon>
    </lineage>
</organism>
<keyword evidence="4 6" id="KW-1133">Transmembrane helix</keyword>
<feature type="transmembrane region" description="Helical" evidence="6">
    <location>
        <begin position="111"/>
        <end position="129"/>
    </location>
</feature>
<gene>
    <name evidence="7" type="ORF">NFG58_15390</name>
</gene>
<evidence type="ECO:0000256" key="4">
    <source>
        <dbReference type="ARBA" id="ARBA00022989"/>
    </source>
</evidence>
<keyword evidence="3 6" id="KW-0812">Transmembrane</keyword>
<comment type="subcellular location">
    <subcellularLocation>
        <location evidence="6">Cell membrane</location>
        <topology evidence="6">Multi-pass membrane protein</topology>
    </subcellularLocation>
    <subcellularLocation>
        <location evidence="1">Membrane</location>
        <topology evidence="1">Multi-pass membrane protein</topology>
    </subcellularLocation>
</comment>
<dbReference type="Pfam" id="PF01925">
    <property type="entry name" value="TauE"/>
    <property type="match status" value="1"/>
</dbReference>
<feature type="transmembrane region" description="Helical" evidence="6">
    <location>
        <begin position="49"/>
        <end position="69"/>
    </location>
</feature>
<evidence type="ECO:0000256" key="6">
    <source>
        <dbReference type="RuleBase" id="RU363041"/>
    </source>
</evidence>
<proteinExistence type="inferred from homology"/>
<evidence type="ECO:0000256" key="1">
    <source>
        <dbReference type="ARBA" id="ARBA00004141"/>
    </source>
</evidence>
<evidence type="ECO:0000313" key="7">
    <source>
        <dbReference type="EMBL" id="XBO69995.1"/>
    </source>
</evidence>
<dbReference type="RefSeq" id="WP_348826897.1">
    <property type="nucleotide sequence ID" value="NZ_CP098827.1"/>
</dbReference>
<evidence type="ECO:0000256" key="5">
    <source>
        <dbReference type="ARBA" id="ARBA00023136"/>
    </source>
</evidence>
<dbReference type="PANTHER" id="PTHR43483:SF3">
    <property type="entry name" value="MEMBRANE TRANSPORTER PROTEIN HI_0806-RELATED"/>
    <property type="match status" value="1"/>
</dbReference>
<evidence type="ECO:0000256" key="2">
    <source>
        <dbReference type="ARBA" id="ARBA00009142"/>
    </source>
</evidence>
<keyword evidence="6" id="KW-1003">Cell membrane</keyword>
<evidence type="ECO:0000256" key="3">
    <source>
        <dbReference type="ARBA" id="ARBA00022692"/>
    </source>
</evidence>
<protein>
    <recommendedName>
        <fullName evidence="6">Probable membrane transporter protein</fullName>
    </recommendedName>
</protein>
<feature type="transmembrane region" description="Helical" evidence="6">
    <location>
        <begin position="213"/>
        <end position="233"/>
    </location>
</feature>
<feature type="transmembrane region" description="Helical" evidence="6">
    <location>
        <begin position="141"/>
        <end position="168"/>
    </location>
</feature>
<dbReference type="PANTHER" id="PTHR43483">
    <property type="entry name" value="MEMBRANE TRANSPORTER PROTEIN HI_0806-RELATED"/>
    <property type="match status" value="1"/>
</dbReference>
<dbReference type="EMBL" id="CP098827">
    <property type="protein sequence ID" value="XBO69995.1"/>
    <property type="molecule type" value="Genomic_DNA"/>
</dbReference>
<accession>A0AAU7KEB6</accession>
<feature type="transmembrane region" description="Helical" evidence="6">
    <location>
        <begin position="81"/>
        <end position="99"/>
    </location>
</feature>
<keyword evidence="5 6" id="KW-0472">Membrane</keyword>
<feature type="transmembrane region" description="Helical" evidence="6">
    <location>
        <begin position="180"/>
        <end position="201"/>
    </location>
</feature>
<dbReference type="InterPro" id="IPR002781">
    <property type="entry name" value="TM_pro_TauE-like"/>
</dbReference>
<dbReference type="GO" id="GO:0005886">
    <property type="term" value="C:plasma membrane"/>
    <property type="evidence" value="ECO:0007669"/>
    <property type="project" value="UniProtKB-SubCell"/>
</dbReference>
<sequence length="262" mass="26444">MLAALLFFSAVGGLAGLVAGLFGIGGGIIIVPALSLALAHQGVEADLVMHLAIGTSLAIIVVTGASSAFSHWRKGAVSLDLLTRMLPGLMCGAVLGGLVAEQLDAQQLERYFGVFMLLLALHMLLSKGVSEADSGAGRPAMFAAGTAIGTFSALFGVGGGVLSVPWLARNGAGVTHAVGTSAACGLPIAAAGAITFLFTGLGHSGLPSGSSGYLYWPAFFGVALFSVPAARLGAKLAHFLPPHRLRQLFAAVMLVVGLKLIL</sequence>
<comment type="similarity">
    <text evidence="2 6">Belongs to the 4-toluene sulfonate uptake permease (TSUP) (TC 2.A.102) family.</text>
</comment>
<reference evidence="7" key="1">
    <citation type="submission" date="2022-06" db="EMBL/GenBank/DDBJ databases">
        <title>A novel DMS-producing enzyme.</title>
        <authorList>
            <person name="Zhang Y."/>
        </authorList>
    </citation>
    <scope>NUCLEOTIDE SEQUENCE</scope>
    <source>
        <strain evidence="7">RT37</strain>
    </source>
</reference>